<dbReference type="AlphaFoldDB" id="A0A5P6A911"/>
<sequence>MQPHCRFDSDYCHNDYFNHCHFDSNQFKQNT</sequence>
<organism evidence="1">
    <name type="scientific">Raoultella planticola</name>
    <name type="common">Klebsiella planticola</name>
    <dbReference type="NCBI Taxonomy" id="575"/>
    <lineage>
        <taxon>Bacteria</taxon>
        <taxon>Pseudomonadati</taxon>
        <taxon>Pseudomonadota</taxon>
        <taxon>Gammaproteobacteria</taxon>
        <taxon>Enterobacterales</taxon>
        <taxon>Enterobacteriaceae</taxon>
        <taxon>Klebsiella/Raoultella group</taxon>
        <taxon>Raoultella</taxon>
    </lineage>
</organism>
<accession>A0A5P6A911</accession>
<name>A0A5P6A911_RAOPL</name>
<evidence type="ECO:0000313" key="1">
    <source>
        <dbReference type="EMBL" id="QFG76389.1"/>
    </source>
</evidence>
<dbReference type="EMBL" id="CP029752">
    <property type="protein sequence ID" value="QFG76389.1"/>
    <property type="molecule type" value="Genomic_DNA"/>
</dbReference>
<protein>
    <submittedName>
        <fullName evidence="1">Transcriptional regulator</fullName>
    </submittedName>
</protein>
<gene>
    <name evidence="1" type="ORF">DMB90_00845</name>
</gene>
<reference evidence="1" key="1">
    <citation type="submission" date="2018-05" db="EMBL/GenBank/DDBJ databases">
        <title>Bacterial isolates from healthy term breastfed infants carrying antibiotic resistance genes.</title>
        <authorList>
            <person name="Casaburi G."/>
        </authorList>
    </citation>
    <scope>NUCLEOTIDE SEQUENCE [LARGE SCALE GENOMIC DNA]</scope>
    <source>
        <strain evidence="1">7084_4</strain>
    </source>
</reference>
<proteinExistence type="predicted"/>